<evidence type="ECO:0000256" key="3">
    <source>
        <dbReference type="SAM" id="SignalP"/>
    </source>
</evidence>
<dbReference type="InterPro" id="IPR000742">
    <property type="entry name" value="EGF"/>
</dbReference>
<feature type="compositionally biased region" description="Polar residues" evidence="2">
    <location>
        <begin position="121"/>
        <end position="138"/>
    </location>
</feature>
<keyword evidence="1" id="KW-0245">EGF-like domain</keyword>
<reference evidence="5 6" key="1">
    <citation type="submission" date="2013-05" db="EMBL/GenBank/DDBJ databases">
        <title>Draft genome of the parasitic nematode Anyclostoma ceylanicum.</title>
        <authorList>
            <person name="Mitreva M."/>
        </authorList>
    </citation>
    <scope>NUCLEOTIDE SEQUENCE [LARGE SCALE GENOMIC DNA]</scope>
</reference>
<evidence type="ECO:0000313" key="6">
    <source>
        <dbReference type="Proteomes" id="UP000054495"/>
    </source>
</evidence>
<feature type="region of interest" description="Disordered" evidence="2">
    <location>
        <begin position="74"/>
        <end position="148"/>
    </location>
</feature>
<evidence type="ECO:0000256" key="2">
    <source>
        <dbReference type="SAM" id="MobiDB-lite"/>
    </source>
</evidence>
<dbReference type="AlphaFoldDB" id="A0A0D6LZ73"/>
<feature type="signal peptide" evidence="3">
    <location>
        <begin position="1"/>
        <end position="18"/>
    </location>
</feature>
<dbReference type="PROSITE" id="PS50026">
    <property type="entry name" value="EGF_3"/>
    <property type="match status" value="1"/>
</dbReference>
<evidence type="ECO:0000259" key="4">
    <source>
        <dbReference type="PROSITE" id="PS50026"/>
    </source>
</evidence>
<sequence>MRPVAYFLLLAGIQSISALGGHGLVNPQSACNIRCENGGMCAFSFDNPQFHTCICLMGVYEGDRCQYEVGAPRKPQYEQQPRQEPPPPPPPAPEDDPADDYLRGSKEIENDEAVADDVGETASQRSEMSTAAEESTVSHAMKPGQDQQLSGITKVIEMAAEETLKHHSIEDEPESTSTAGPEDDDYWDHSVKRDDEDYELPKVVDSNEDSELSPTVAATESGGVREFAAEEGEEGWMMMKRVDENSSTVTISATVVALILIMRIW</sequence>
<accession>A0A0D6LZ73</accession>
<gene>
    <name evidence="5" type="ORF">ANCCEY_04408</name>
</gene>
<feature type="chain" id="PRO_5002307596" evidence="3">
    <location>
        <begin position="19"/>
        <end position="265"/>
    </location>
</feature>
<organism evidence="5 6">
    <name type="scientific">Ancylostoma ceylanicum</name>
    <dbReference type="NCBI Taxonomy" id="53326"/>
    <lineage>
        <taxon>Eukaryota</taxon>
        <taxon>Metazoa</taxon>
        <taxon>Ecdysozoa</taxon>
        <taxon>Nematoda</taxon>
        <taxon>Chromadorea</taxon>
        <taxon>Rhabditida</taxon>
        <taxon>Rhabditina</taxon>
        <taxon>Rhabditomorpha</taxon>
        <taxon>Strongyloidea</taxon>
        <taxon>Ancylostomatidae</taxon>
        <taxon>Ancylostomatinae</taxon>
        <taxon>Ancylostoma</taxon>
    </lineage>
</organism>
<proteinExistence type="predicted"/>
<feature type="compositionally biased region" description="Basic and acidic residues" evidence="2">
    <location>
        <begin position="187"/>
        <end position="202"/>
    </location>
</feature>
<keyword evidence="1" id="KW-1015">Disulfide bond</keyword>
<feature type="region of interest" description="Disordered" evidence="2">
    <location>
        <begin position="165"/>
        <end position="216"/>
    </location>
</feature>
<name>A0A0D6LZ73_9BILA</name>
<evidence type="ECO:0000313" key="5">
    <source>
        <dbReference type="EMBL" id="EPB76508.1"/>
    </source>
</evidence>
<dbReference type="Proteomes" id="UP000054495">
    <property type="component" value="Unassembled WGS sequence"/>
</dbReference>
<feature type="compositionally biased region" description="Acidic residues" evidence="2">
    <location>
        <begin position="109"/>
        <end position="119"/>
    </location>
</feature>
<keyword evidence="3" id="KW-0732">Signal</keyword>
<evidence type="ECO:0000256" key="1">
    <source>
        <dbReference type="PROSITE-ProRule" id="PRU00076"/>
    </source>
</evidence>
<dbReference type="EMBL" id="KE124862">
    <property type="protein sequence ID" value="EPB76508.1"/>
    <property type="molecule type" value="Genomic_DNA"/>
</dbReference>
<comment type="caution">
    <text evidence="1">Lacks conserved residue(s) required for the propagation of feature annotation.</text>
</comment>
<keyword evidence="6" id="KW-1185">Reference proteome</keyword>
<feature type="disulfide bond" evidence="1">
    <location>
        <begin position="31"/>
        <end position="41"/>
    </location>
</feature>
<protein>
    <submittedName>
        <fullName evidence="5">EGF-like domain protein</fullName>
    </submittedName>
</protein>
<feature type="domain" description="EGF-like" evidence="4">
    <location>
        <begin position="27"/>
        <end position="66"/>
    </location>
</feature>
<feature type="compositionally biased region" description="Pro residues" evidence="2">
    <location>
        <begin position="83"/>
        <end position="92"/>
    </location>
</feature>